<evidence type="ECO:0000313" key="3">
    <source>
        <dbReference type="EMBL" id="OGI66349.1"/>
    </source>
</evidence>
<dbReference type="PANTHER" id="PTHR37938:SF1">
    <property type="entry name" value="BLL0215 PROTEIN"/>
    <property type="match status" value="1"/>
</dbReference>
<dbReference type="Proteomes" id="UP000178700">
    <property type="component" value="Unassembled WGS sequence"/>
</dbReference>
<name>A0A1F6V9U9_9BACT</name>
<dbReference type="Pfam" id="PF03703">
    <property type="entry name" value="bPH_2"/>
    <property type="match status" value="1"/>
</dbReference>
<gene>
    <name evidence="3" type="ORF">A2642_01385</name>
</gene>
<evidence type="ECO:0000313" key="4">
    <source>
        <dbReference type="Proteomes" id="UP000178700"/>
    </source>
</evidence>
<feature type="transmembrane region" description="Helical" evidence="1">
    <location>
        <begin position="21"/>
        <end position="40"/>
    </location>
</feature>
<accession>A0A1F6V9U9</accession>
<evidence type="ECO:0000256" key="1">
    <source>
        <dbReference type="SAM" id="Phobius"/>
    </source>
</evidence>
<dbReference type="AlphaFoldDB" id="A0A1F6V9U9"/>
<keyword evidence="1" id="KW-1133">Transmembrane helix</keyword>
<keyword evidence="1" id="KW-0812">Transmembrane</keyword>
<dbReference type="PANTHER" id="PTHR37938">
    <property type="entry name" value="BLL0215 PROTEIN"/>
    <property type="match status" value="1"/>
</dbReference>
<evidence type="ECO:0000259" key="2">
    <source>
        <dbReference type="Pfam" id="PF03703"/>
    </source>
</evidence>
<organism evidence="3 4">
    <name type="scientific">Candidatus Nomurabacteria bacterium RIFCSPHIGHO2_01_FULL_39_10</name>
    <dbReference type="NCBI Taxonomy" id="1801733"/>
    <lineage>
        <taxon>Bacteria</taxon>
        <taxon>Candidatus Nomuraibacteriota</taxon>
    </lineage>
</organism>
<protein>
    <recommendedName>
        <fullName evidence="2">YdbS-like PH domain-containing protein</fullName>
    </recommendedName>
</protein>
<keyword evidence="1" id="KW-0472">Membrane</keyword>
<sequence>MSSEKEEKVLYKLRKSRKAYLTEYICGGLLFVGAVVLFFMSFAGPVYILEGMAILGIFAIVSAEISRLMTRYIILPTKIIITKGIVQQTRQNVYFRPLGFATDINLRQGRLQRLLGYGTIYLRGSDAENAFELADIDYPEDMMRTLEELIEQNRGDNDKEEKRKS</sequence>
<proteinExistence type="predicted"/>
<dbReference type="InterPro" id="IPR005182">
    <property type="entry name" value="YdbS-like_PH"/>
</dbReference>
<feature type="domain" description="YdbS-like PH" evidence="2">
    <location>
        <begin position="70"/>
        <end position="140"/>
    </location>
</feature>
<comment type="caution">
    <text evidence="3">The sequence shown here is derived from an EMBL/GenBank/DDBJ whole genome shotgun (WGS) entry which is preliminary data.</text>
</comment>
<dbReference type="EMBL" id="MFTJ01000013">
    <property type="protein sequence ID" value="OGI66349.1"/>
    <property type="molecule type" value="Genomic_DNA"/>
</dbReference>
<reference evidence="3 4" key="1">
    <citation type="journal article" date="2016" name="Nat. Commun.">
        <title>Thousands of microbial genomes shed light on interconnected biogeochemical processes in an aquifer system.</title>
        <authorList>
            <person name="Anantharaman K."/>
            <person name="Brown C.T."/>
            <person name="Hug L.A."/>
            <person name="Sharon I."/>
            <person name="Castelle C.J."/>
            <person name="Probst A.J."/>
            <person name="Thomas B.C."/>
            <person name="Singh A."/>
            <person name="Wilkins M.J."/>
            <person name="Karaoz U."/>
            <person name="Brodie E.L."/>
            <person name="Williams K.H."/>
            <person name="Hubbard S.S."/>
            <person name="Banfield J.F."/>
        </authorList>
    </citation>
    <scope>NUCLEOTIDE SEQUENCE [LARGE SCALE GENOMIC DNA]</scope>
</reference>
<feature type="transmembrane region" description="Helical" evidence="1">
    <location>
        <begin position="46"/>
        <end position="65"/>
    </location>
</feature>